<dbReference type="GO" id="GO:0032791">
    <property type="term" value="F:lead ion binding"/>
    <property type="evidence" value="ECO:0007669"/>
    <property type="project" value="TreeGrafter"/>
</dbReference>
<reference evidence="2 3" key="1">
    <citation type="submission" date="2019-06" db="EMBL/GenBank/DDBJ databases">
        <title>Quisquiliibacterium sp. nov., isolated from a maize field.</title>
        <authorList>
            <person name="Lin S.-Y."/>
            <person name="Tsai C.-F."/>
            <person name="Young C.-C."/>
        </authorList>
    </citation>
    <scope>NUCLEOTIDE SEQUENCE [LARGE SCALE GENOMIC DNA]</scope>
    <source>
        <strain evidence="2 3">CC-CFT501</strain>
    </source>
</reference>
<dbReference type="PANTHER" id="PTHR39168">
    <property type="entry name" value="TRANSCRIPTIONAL REGULATOR-RELATED"/>
    <property type="match status" value="1"/>
</dbReference>
<dbReference type="GO" id="GO:0003677">
    <property type="term" value="F:DNA binding"/>
    <property type="evidence" value="ECO:0007669"/>
    <property type="project" value="TreeGrafter"/>
</dbReference>
<evidence type="ECO:0000313" key="2">
    <source>
        <dbReference type="EMBL" id="TXL68919.1"/>
    </source>
</evidence>
<dbReference type="GO" id="GO:0003700">
    <property type="term" value="F:DNA-binding transcription factor activity"/>
    <property type="evidence" value="ECO:0007669"/>
    <property type="project" value="InterPro"/>
</dbReference>
<comment type="caution">
    <text evidence="2">The sequence shown here is derived from an EMBL/GenBank/DDBJ whole genome shotgun (WGS) entry which is preliminary data.</text>
</comment>
<dbReference type="PRINTS" id="PR00778">
    <property type="entry name" value="HTHARSR"/>
</dbReference>
<evidence type="ECO:0000313" key="3">
    <source>
        <dbReference type="Proteomes" id="UP000321548"/>
    </source>
</evidence>
<dbReference type="EMBL" id="VDUY01000001">
    <property type="protein sequence ID" value="TXL68919.1"/>
    <property type="molecule type" value="Genomic_DNA"/>
</dbReference>
<dbReference type="SUPFAM" id="SSF46785">
    <property type="entry name" value="Winged helix' DNA-binding domain"/>
    <property type="match status" value="1"/>
</dbReference>
<evidence type="ECO:0000259" key="1">
    <source>
        <dbReference type="PROSITE" id="PS50987"/>
    </source>
</evidence>
<keyword evidence="3" id="KW-1185">Reference proteome</keyword>
<dbReference type="SMART" id="SM00418">
    <property type="entry name" value="HTH_ARSR"/>
    <property type="match status" value="1"/>
</dbReference>
<dbReference type="InterPro" id="IPR052543">
    <property type="entry name" value="HTH_Metal-responsive_Reg"/>
</dbReference>
<accession>A0A5C8P651</accession>
<dbReference type="AlphaFoldDB" id="A0A5C8P651"/>
<dbReference type="GO" id="GO:0010288">
    <property type="term" value="P:response to lead ion"/>
    <property type="evidence" value="ECO:0007669"/>
    <property type="project" value="TreeGrafter"/>
</dbReference>
<protein>
    <submittedName>
        <fullName evidence="2">Winged helix-turn-helix transcriptional regulator</fullName>
    </submittedName>
</protein>
<name>A0A5C8P651_9BURK</name>
<dbReference type="InterPro" id="IPR036388">
    <property type="entry name" value="WH-like_DNA-bd_sf"/>
</dbReference>
<organism evidence="2 3">
    <name type="scientific">Zeimonas arvi</name>
    <dbReference type="NCBI Taxonomy" id="2498847"/>
    <lineage>
        <taxon>Bacteria</taxon>
        <taxon>Pseudomonadati</taxon>
        <taxon>Pseudomonadota</taxon>
        <taxon>Betaproteobacteria</taxon>
        <taxon>Burkholderiales</taxon>
        <taxon>Burkholderiaceae</taxon>
        <taxon>Zeimonas</taxon>
    </lineage>
</organism>
<dbReference type="InterPro" id="IPR011991">
    <property type="entry name" value="ArsR-like_HTH"/>
</dbReference>
<dbReference type="InterPro" id="IPR036390">
    <property type="entry name" value="WH_DNA-bd_sf"/>
</dbReference>
<sequence length="248" mass="27024">MARGPNIARVASLIGDNARAEVLSALMAGCSWTATELADTAGVTRQTISSHLGKLLDAGLVEVDQQGRHRYFRLAGGEVAELLESLMGLAARSAPSRPRFGPREPALRKARVCYDHLAGELGVLIYEEMLGHGLLERLDGAPRLTEQGGAWGARIGIDLRHAAGRKRSFCRACLDWSERRHHLAGWLGAALLKHILDMGWAQREQASRAITFSTDGEQSLRALFQVSGARDPAAAELQAAAWQQERWT</sequence>
<dbReference type="Pfam" id="PF12840">
    <property type="entry name" value="HTH_20"/>
    <property type="match status" value="1"/>
</dbReference>
<dbReference type="CDD" id="cd00090">
    <property type="entry name" value="HTH_ARSR"/>
    <property type="match status" value="1"/>
</dbReference>
<dbReference type="NCBIfam" id="NF033788">
    <property type="entry name" value="HTH_metalloreg"/>
    <property type="match status" value="1"/>
</dbReference>
<proteinExistence type="predicted"/>
<feature type="domain" description="HTH arsR-type" evidence="1">
    <location>
        <begin position="1"/>
        <end position="94"/>
    </location>
</feature>
<dbReference type="GO" id="GO:0046686">
    <property type="term" value="P:response to cadmium ion"/>
    <property type="evidence" value="ECO:0007669"/>
    <property type="project" value="TreeGrafter"/>
</dbReference>
<dbReference type="Proteomes" id="UP000321548">
    <property type="component" value="Unassembled WGS sequence"/>
</dbReference>
<gene>
    <name evidence="2" type="ORF">FHP08_04380</name>
</gene>
<dbReference type="PROSITE" id="PS50987">
    <property type="entry name" value="HTH_ARSR_2"/>
    <property type="match status" value="1"/>
</dbReference>
<dbReference type="OrthoDB" id="9797716at2"/>
<dbReference type="GO" id="GO:0097063">
    <property type="term" value="F:cadmium ion sensor activity"/>
    <property type="evidence" value="ECO:0007669"/>
    <property type="project" value="TreeGrafter"/>
</dbReference>
<dbReference type="RefSeq" id="WP_147703055.1">
    <property type="nucleotide sequence ID" value="NZ_VDUY01000001.1"/>
</dbReference>
<dbReference type="InterPro" id="IPR001845">
    <property type="entry name" value="HTH_ArsR_DNA-bd_dom"/>
</dbReference>
<dbReference type="PANTHER" id="PTHR39168:SF1">
    <property type="entry name" value="TRANSCRIPTIONAL REGULATORY PROTEIN"/>
    <property type="match status" value="1"/>
</dbReference>
<dbReference type="Gene3D" id="1.10.10.10">
    <property type="entry name" value="Winged helix-like DNA-binding domain superfamily/Winged helix DNA-binding domain"/>
    <property type="match status" value="1"/>
</dbReference>